<feature type="compositionally biased region" description="Basic and acidic residues" evidence="1">
    <location>
        <begin position="233"/>
        <end position="252"/>
    </location>
</feature>
<dbReference type="InterPro" id="IPR013933">
    <property type="entry name" value="CRC_Rsc7/Swp82"/>
</dbReference>
<dbReference type="AlphaFoldDB" id="A0A0H5CAB0"/>
<dbReference type="EMBL" id="CDQK01000001">
    <property type="protein sequence ID" value="CEP20329.1"/>
    <property type="molecule type" value="Genomic_DNA"/>
</dbReference>
<gene>
    <name evidence="2" type="ORF">BN1211_0161</name>
</gene>
<organism evidence="2 3">
    <name type="scientific">Cyberlindnera jadinii (strain ATCC 18201 / CBS 1600 / BCRC 20928 / JCM 3617 / NBRC 0987 / NRRL Y-1542)</name>
    <name type="common">Torula yeast</name>
    <name type="synonym">Candida utilis</name>
    <dbReference type="NCBI Taxonomy" id="983966"/>
    <lineage>
        <taxon>Eukaryota</taxon>
        <taxon>Fungi</taxon>
        <taxon>Dikarya</taxon>
        <taxon>Ascomycota</taxon>
        <taxon>Saccharomycotina</taxon>
        <taxon>Saccharomycetes</taxon>
        <taxon>Phaffomycetales</taxon>
        <taxon>Phaffomycetaceae</taxon>
        <taxon>Cyberlindnera</taxon>
    </lineage>
</organism>
<protein>
    <submittedName>
        <fullName evidence="2">Uncharacterized protein</fullName>
    </submittedName>
</protein>
<feature type="compositionally biased region" description="Polar residues" evidence="1">
    <location>
        <begin position="165"/>
        <end position="182"/>
    </location>
</feature>
<name>A0A0H5CAB0_CYBJN</name>
<dbReference type="Pfam" id="PF08624">
    <property type="entry name" value="CRC_subunit"/>
    <property type="match status" value="1"/>
</dbReference>
<feature type="region of interest" description="Disordered" evidence="1">
    <location>
        <begin position="58"/>
        <end position="300"/>
    </location>
</feature>
<feature type="region of interest" description="Disordered" evidence="1">
    <location>
        <begin position="1"/>
        <end position="37"/>
    </location>
</feature>
<feature type="compositionally biased region" description="Basic and acidic residues" evidence="1">
    <location>
        <begin position="122"/>
        <end position="135"/>
    </location>
</feature>
<evidence type="ECO:0000256" key="1">
    <source>
        <dbReference type="SAM" id="MobiDB-lite"/>
    </source>
</evidence>
<feature type="compositionally biased region" description="Acidic residues" evidence="1">
    <location>
        <begin position="26"/>
        <end position="37"/>
    </location>
</feature>
<feature type="compositionally biased region" description="Polar residues" evidence="1">
    <location>
        <begin position="136"/>
        <end position="148"/>
    </location>
</feature>
<evidence type="ECO:0000313" key="3">
    <source>
        <dbReference type="Proteomes" id="UP000038830"/>
    </source>
</evidence>
<feature type="compositionally biased region" description="Polar residues" evidence="1">
    <location>
        <begin position="79"/>
        <end position="118"/>
    </location>
</feature>
<dbReference type="Proteomes" id="UP000038830">
    <property type="component" value="Unassembled WGS sequence"/>
</dbReference>
<feature type="region of interest" description="Disordered" evidence="1">
    <location>
        <begin position="739"/>
        <end position="764"/>
    </location>
</feature>
<accession>A0A0H5CAB0</accession>
<feature type="compositionally biased region" description="Acidic residues" evidence="1">
    <location>
        <begin position="214"/>
        <end position="223"/>
    </location>
</feature>
<reference evidence="3" key="1">
    <citation type="journal article" date="2015" name="J. Biotechnol.">
        <title>The structure of the Cyberlindnera jadinii genome and its relation to Candida utilis analyzed by the occurrence of single nucleotide polymorphisms.</title>
        <authorList>
            <person name="Rupp O."/>
            <person name="Brinkrolf K."/>
            <person name="Buerth C."/>
            <person name="Kunigo M."/>
            <person name="Schneider J."/>
            <person name="Jaenicke S."/>
            <person name="Goesmann A."/>
            <person name="Puehler A."/>
            <person name="Jaeger K.-E."/>
            <person name="Ernst J.F."/>
        </authorList>
    </citation>
    <scope>NUCLEOTIDE SEQUENCE [LARGE SCALE GENOMIC DNA]</scope>
    <source>
        <strain evidence="3">ATCC 18201 / CBS 1600 / BCRC 20928 / JCM 3617 / NBRC 0987 / NRRL Y-1542</strain>
    </source>
</reference>
<sequence>MSEGDNGSGVNPGAEDAVMKNSEVEHQEDEANVDEGALDDLLAEGVIDGDDSIVEAHIASVGDVSPPGTIATAQDDDSAAQNEQNETAGQNEQIGSINPTEQTEQAQSVEPSEETIQIESVRALKDNNVVEHTESADTTEYRQPTESNDPVVPVEHAEPHETMESFEQNNPETVQSVNSNDEGQIDNEQSEVLSKSGTEKEYSHPQDTTNDEKDGTEEEDDATGEQPETSVNKGEEENQRDDQSVIDKSEKQKHSKNASGTSESTEKSKSPNLQTSIAENDEPSEIEKTLPDNTPTSPEATVFKVEKTDLQEHTKYIRTFPKNFSPASVKAPTFTDSKMLTATKDDYVYTKTSEKGETKVTKNGHLLGGRSYIFSTFTLPGRGKKLYVLAAEAARTLGVRDAFILCARLKQLCRHSANEEDRKFLESSGILPTKIRNRTIGLVSAKSLFMNLGARVVLSGKRIVDDYWEDEAVEQGFTEESQVFPVDKNYGPRASHHQRKEYPKKITKPISSKFLMVHPMPSLEERREYIQNASKGELASVLPGQGIVGGVELASVSTIPKYKNENGLPIKGDLKPSNSHRHLGLIIDKGSGHAPLTTAVGGINRLPINDELSGDKSPMGLPYYKKNVVNRIIEEDPAKLEEIEYLHSTVEMNNYISMSRTQRLRQWPYYWQIKAGVEAGMTREQTNEAEYLQKKREFLKVEDVETRFNEYLNCDQVMTKKRKPNPNYIGCGNLSGVKPPYAEKPVQEHTELAADTSAVQKPSE</sequence>
<evidence type="ECO:0000313" key="2">
    <source>
        <dbReference type="EMBL" id="CEP20329.1"/>
    </source>
</evidence>
<proteinExistence type="predicted"/>